<keyword evidence="1" id="KW-0175">Coiled coil</keyword>
<evidence type="ECO:0000313" key="5">
    <source>
        <dbReference type="Proteomes" id="UP000759131"/>
    </source>
</evidence>
<dbReference type="InterPro" id="IPR027417">
    <property type="entry name" value="P-loop_NTPase"/>
</dbReference>
<dbReference type="PANTHER" id="PTHR10579">
    <property type="entry name" value="CALCIUM-ACTIVATED CHLORIDE CHANNEL REGULATOR"/>
    <property type="match status" value="1"/>
</dbReference>
<evidence type="ECO:0000259" key="3">
    <source>
        <dbReference type="PROSITE" id="PS50234"/>
    </source>
</evidence>
<dbReference type="AlphaFoldDB" id="A0A7R9KK86"/>
<dbReference type="CDD" id="cd00198">
    <property type="entry name" value="vWFA"/>
    <property type="match status" value="1"/>
</dbReference>
<reference evidence="4" key="1">
    <citation type="submission" date="2020-11" db="EMBL/GenBank/DDBJ databases">
        <authorList>
            <person name="Tran Van P."/>
        </authorList>
    </citation>
    <scope>NUCLEOTIDE SEQUENCE</scope>
</reference>
<dbReference type="PROSITE" id="PS50234">
    <property type="entry name" value="VWFA"/>
    <property type="match status" value="1"/>
</dbReference>
<sequence length="921" mass="103026">MCSALHTETARSIDRIHDGNYVGIVLFNKTAWTAHELTMITSQSVRQSLVAAVPTNYKAKGTDIGAGIMEALAVLKRARVRTKGAKIFLATDGDQTVGNKDYVSDVLPHLRNAQVNLYCLAIGVNADPNLERLTAVTGEMLSSRPRSQVFSSSRADGMSTEMMGQVMEAAMKEVITSKEMAEVVTHTVVNEVVVINGNTYETRVPIEADIGRNTQIQIRSEAIKDIDVDITGPSGVVYSTTGGGQIDKRLDVKECRIYFKSTESGLWTIKLTKQISSPVRAHLVLESNPTGAKAIELQVFQRLPEINCPPIVVCRLCKGDDPIVGAIVTATVDRPGGTHTDLPLNIYHKEGYYYTYFTDYSVAGRYNVSALAVNDSNNTIYHGTPTGPFRRQRVASSFQVKTDCMPTQLPLDHHFNQLLLTNQFGYQRNTPVCLVSTNTVLEANPTPAPVLRSIPLLSDQMKALKARLSTNYIKTKRAVDGLQVPEKADLANKLADFERFFSSIRETSAEEINGYQRRLDEINEQVRLSKQARVVEVIENTFHLNKNFVENIFHKLDYKEWDKIAIVSVIGPHFEGNTFTANLILNYLKGQQNNHGQWPTEINLDNNHGFVNIDEIYPGIEMWSEPYYMQHVVVINKPGLDTYSDESADKYTIPIISYIGLLNKLNQWQCNDFETNNANVSLIVTGYKNYEALSSDFNKMGTYLVACPTNQTADIDWKIGELPGDYIKQMTKFIQSDVLDDNYYLPGITFTNTDELLGLIESKISMLNNRDDNQAQSNNDIATDANDDNAEVNDGKQTELIEALETSENLLPDPLAANPKLGDSKTYSPVDTTPETPGAVDTTKLTILMKKLINNYKVDLSKKFPAEVSEEFRQSLDSALNDEKIYVDFAPIFREVSNKIKFEFERRSRELDNLKSRITSL</sequence>
<evidence type="ECO:0000256" key="1">
    <source>
        <dbReference type="SAM" id="Coils"/>
    </source>
</evidence>
<keyword evidence="5" id="KW-1185">Reference proteome</keyword>
<protein>
    <recommendedName>
        <fullName evidence="3">VWFA domain-containing protein</fullName>
    </recommendedName>
</protein>
<dbReference type="EMBL" id="OC856224">
    <property type="protein sequence ID" value="CAD7623406.1"/>
    <property type="molecule type" value="Genomic_DNA"/>
</dbReference>
<dbReference type="Gene3D" id="3.40.50.300">
    <property type="entry name" value="P-loop containing nucleotide triphosphate hydrolases"/>
    <property type="match status" value="1"/>
</dbReference>
<dbReference type="EMBL" id="CAJPIZ010001649">
    <property type="protein sequence ID" value="CAG2103836.1"/>
    <property type="molecule type" value="Genomic_DNA"/>
</dbReference>
<dbReference type="PANTHER" id="PTHR10579:SF43">
    <property type="entry name" value="ZINC FINGER (C3HC4-TYPE RING FINGER) FAMILY PROTEIN"/>
    <property type="match status" value="1"/>
</dbReference>
<dbReference type="Gene3D" id="3.40.50.410">
    <property type="entry name" value="von Willebrand factor, type A domain"/>
    <property type="match status" value="1"/>
</dbReference>
<proteinExistence type="predicted"/>
<dbReference type="Proteomes" id="UP000759131">
    <property type="component" value="Unassembled WGS sequence"/>
</dbReference>
<dbReference type="InterPro" id="IPR036465">
    <property type="entry name" value="vWFA_dom_sf"/>
</dbReference>
<evidence type="ECO:0000313" key="4">
    <source>
        <dbReference type="EMBL" id="CAD7623406.1"/>
    </source>
</evidence>
<accession>A0A7R9KK86</accession>
<feature type="compositionally biased region" description="Polar residues" evidence="2">
    <location>
        <begin position="825"/>
        <end position="835"/>
    </location>
</feature>
<gene>
    <name evidence="4" type="ORF">OSB1V03_LOCUS3862</name>
</gene>
<dbReference type="GO" id="GO:0032991">
    <property type="term" value="C:protein-containing complex"/>
    <property type="evidence" value="ECO:0007669"/>
    <property type="project" value="UniProtKB-ARBA"/>
</dbReference>
<dbReference type="SUPFAM" id="SSF53300">
    <property type="entry name" value="vWA-like"/>
    <property type="match status" value="1"/>
</dbReference>
<feature type="domain" description="VWFA" evidence="3">
    <location>
        <begin position="1"/>
        <end position="166"/>
    </location>
</feature>
<dbReference type="Pfam" id="PF00092">
    <property type="entry name" value="VWA"/>
    <property type="match status" value="1"/>
</dbReference>
<feature type="coiled-coil region" evidence="1">
    <location>
        <begin position="505"/>
        <end position="532"/>
    </location>
</feature>
<dbReference type="InterPro" id="IPR051266">
    <property type="entry name" value="CLCR"/>
</dbReference>
<dbReference type="OrthoDB" id="299997at2759"/>
<evidence type="ECO:0000256" key="2">
    <source>
        <dbReference type="SAM" id="MobiDB-lite"/>
    </source>
</evidence>
<dbReference type="InterPro" id="IPR002035">
    <property type="entry name" value="VWF_A"/>
</dbReference>
<name>A0A7R9KK86_9ACAR</name>
<organism evidence="4">
    <name type="scientific">Medioppia subpectinata</name>
    <dbReference type="NCBI Taxonomy" id="1979941"/>
    <lineage>
        <taxon>Eukaryota</taxon>
        <taxon>Metazoa</taxon>
        <taxon>Ecdysozoa</taxon>
        <taxon>Arthropoda</taxon>
        <taxon>Chelicerata</taxon>
        <taxon>Arachnida</taxon>
        <taxon>Acari</taxon>
        <taxon>Acariformes</taxon>
        <taxon>Sarcoptiformes</taxon>
        <taxon>Oribatida</taxon>
        <taxon>Brachypylina</taxon>
        <taxon>Oppioidea</taxon>
        <taxon>Oppiidae</taxon>
        <taxon>Medioppia</taxon>
    </lineage>
</organism>
<feature type="region of interest" description="Disordered" evidence="2">
    <location>
        <begin position="812"/>
        <end position="838"/>
    </location>
</feature>
<feature type="region of interest" description="Disordered" evidence="2">
    <location>
        <begin position="770"/>
        <end position="791"/>
    </location>
</feature>